<dbReference type="Gramene" id="C.cajan_25657.t">
    <property type="protein sequence ID" value="C.cajan_25657.t.cds1"/>
    <property type="gene ID" value="C.cajan_25657"/>
</dbReference>
<dbReference type="CDD" id="cd09272">
    <property type="entry name" value="RNase_HI_RT_Ty1"/>
    <property type="match status" value="1"/>
</dbReference>
<dbReference type="STRING" id="3821.A0A151SB48"/>
<name>A0A151SB48_CAJCA</name>
<evidence type="ECO:0000313" key="1">
    <source>
        <dbReference type="EMBL" id="KYP52034.1"/>
    </source>
</evidence>
<dbReference type="PANTHER" id="PTHR11439">
    <property type="entry name" value="GAG-POL-RELATED RETROTRANSPOSON"/>
    <property type="match status" value="1"/>
</dbReference>
<accession>A0A151SB48</accession>
<evidence type="ECO:0000313" key="2">
    <source>
        <dbReference type="Proteomes" id="UP000075243"/>
    </source>
</evidence>
<dbReference type="Proteomes" id="UP000075243">
    <property type="component" value="Unassembled WGS sequence"/>
</dbReference>
<reference evidence="1" key="1">
    <citation type="journal article" date="2012" name="Nat. Biotechnol.">
        <title>Draft genome sequence of pigeonpea (Cajanus cajan), an orphan legume crop of resource-poor farmers.</title>
        <authorList>
            <person name="Varshney R.K."/>
            <person name="Chen W."/>
            <person name="Li Y."/>
            <person name="Bharti A.K."/>
            <person name="Saxena R.K."/>
            <person name="Schlueter J.A."/>
            <person name="Donoghue M.T."/>
            <person name="Azam S."/>
            <person name="Fan G."/>
            <person name="Whaley A.M."/>
            <person name="Farmer A.D."/>
            <person name="Sheridan J."/>
            <person name="Iwata A."/>
            <person name="Tuteja R."/>
            <person name="Penmetsa R.V."/>
            <person name="Wu W."/>
            <person name="Upadhyaya H.D."/>
            <person name="Yang S.P."/>
            <person name="Shah T."/>
            <person name="Saxena K.B."/>
            <person name="Michael T."/>
            <person name="McCombie W.R."/>
            <person name="Yang B."/>
            <person name="Zhang G."/>
            <person name="Yang H."/>
            <person name="Wang J."/>
            <person name="Spillane C."/>
            <person name="Cook D.R."/>
            <person name="May G.D."/>
            <person name="Xu X."/>
            <person name="Jackson S.A."/>
        </authorList>
    </citation>
    <scope>NUCLEOTIDE SEQUENCE [LARGE SCALE GENOMIC DNA]</scope>
</reference>
<dbReference type="AlphaFoldDB" id="A0A151SB48"/>
<dbReference type="EMBL" id="KQ483429">
    <property type="protein sequence ID" value="KYP52034.1"/>
    <property type="molecule type" value="Genomic_DNA"/>
</dbReference>
<keyword evidence="2" id="KW-1185">Reference proteome</keyword>
<organism evidence="1 2">
    <name type="scientific">Cajanus cajan</name>
    <name type="common">Pigeon pea</name>
    <name type="synonym">Cajanus indicus</name>
    <dbReference type="NCBI Taxonomy" id="3821"/>
    <lineage>
        <taxon>Eukaryota</taxon>
        <taxon>Viridiplantae</taxon>
        <taxon>Streptophyta</taxon>
        <taxon>Embryophyta</taxon>
        <taxon>Tracheophyta</taxon>
        <taxon>Spermatophyta</taxon>
        <taxon>Magnoliopsida</taxon>
        <taxon>eudicotyledons</taxon>
        <taxon>Gunneridae</taxon>
        <taxon>Pentapetalae</taxon>
        <taxon>rosids</taxon>
        <taxon>fabids</taxon>
        <taxon>Fabales</taxon>
        <taxon>Fabaceae</taxon>
        <taxon>Papilionoideae</taxon>
        <taxon>50 kb inversion clade</taxon>
        <taxon>NPAAA clade</taxon>
        <taxon>indigoferoid/millettioid clade</taxon>
        <taxon>Phaseoleae</taxon>
        <taxon>Cajanus</taxon>
    </lineage>
</organism>
<gene>
    <name evidence="1" type="ORF">KK1_026114</name>
</gene>
<dbReference type="PANTHER" id="PTHR11439:SF470">
    <property type="entry name" value="CYSTEINE-RICH RLK (RECEPTOR-LIKE PROTEIN KINASE) 8"/>
    <property type="match status" value="1"/>
</dbReference>
<protein>
    <submittedName>
        <fullName evidence="1">Copia protein</fullName>
    </submittedName>
</protein>
<proteinExistence type="predicted"/>
<sequence length="107" mass="12175">MTGACCELAWLRSLLKDLHILHSKPALLYCDNKAALYIAANPVFHERTCHIERDCHFICDKIQDGSITTEYVPSTKQIANVFTKPLGKELFSTMERKLEVLDIHSLT</sequence>